<proteinExistence type="predicted"/>
<evidence type="ECO:0000313" key="4">
    <source>
        <dbReference type="Proteomes" id="UP000249130"/>
    </source>
</evidence>
<reference evidence="3 4" key="1">
    <citation type="submission" date="2017-07" db="EMBL/GenBank/DDBJ databases">
        <title>Draft Genome Sequences of Select Purple Nonsulfur Bacteria.</title>
        <authorList>
            <person name="Lasarre B."/>
            <person name="Mckinlay J.B."/>
        </authorList>
    </citation>
    <scope>NUCLEOTIDE SEQUENCE [LARGE SCALE GENOMIC DNA]</scope>
    <source>
        <strain evidence="3 4">DSM 5909</strain>
    </source>
</reference>
<dbReference type="EMBL" id="NPEX01000357">
    <property type="protein sequence ID" value="RAI38503.1"/>
    <property type="molecule type" value="Genomic_DNA"/>
</dbReference>
<name>A0A327KLU8_9BRAD</name>
<dbReference type="Pfam" id="PF01497">
    <property type="entry name" value="Peripla_BP_2"/>
    <property type="match status" value="1"/>
</dbReference>
<feature type="chain" id="PRO_5016364603" evidence="1">
    <location>
        <begin position="27"/>
        <end position="282"/>
    </location>
</feature>
<dbReference type="OrthoDB" id="1632039at2"/>
<evidence type="ECO:0000313" key="3">
    <source>
        <dbReference type="EMBL" id="RAI38503.1"/>
    </source>
</evidence>
<organism evidence="3 4">
    <name type="scientific">Rhodoplanes roseus</name>
    <dbReference type="NCBI Taxonomy" id="29409"/>
    <lineage>
        <taxon>Bacteria</taxon>
        <taxon>Pseudomonadati</taxon>
        <taxon>Pseudomonadota</taxon>
        <taxon>Alphaproteobacteria</taxon>
        <taxon>Hyphomicrobiales</taxon>
        <taxon>Nitrobacteraceae</taxon>
        <taxon>Rhodoplanes</taxon>
    </lineage>
</organism>
<keyword evidence="1" id="KW-0732">Signal</keyword>
<protein>
    <submittedName>
        <fullName evidence="3">Iron ABC transporter</fullName>
    </submittedName>
</protein>
<accession>A0A327KLU8</accession>
<dbReference type="SUPFAM" id="SSF53807">
    <property type="entry name" value="Helical backbone' metal receptor"/>
    <property type="match status" value="1"/>
</dbReference>
<gene>
    <name evidence="3" type="ORF">CH341_27760</name>
</gene>
<dbReference type="InterPro" id="IPR002491">
    <property type="entry name" value="ABC_transptr_periplasmic_BD"/>
</dbReference>
<dbReference type="PANTHER" id="PTHR30535:SF35">
    <property type="entry name" value="PERIPLASMIC BINDING PROTEIN"/>
    <property type="match status" value="1"/>
</dbReference>
<dbReference type="InterPro" id="IPR050902">
    <property type="entry name" value="ABC_Transporter_SBP"/>
</dbReference>
<keyword evidence="4" id="KW-1185">Reference proteome</keyword>
<dbReference type="PANTHER" id="PTHR30535">
    <property type="entry name" value="VITAMIN B12-BINDING PROTEIN"/>
    <property type="match status" value="1"/>
</dbReference>
<evidence type="ECO:0000259" key="2">
    <source>
        <dbReference type="PROSITE" id="PS50983"/>
    </source>
</evidence>
<dbReference type="PROSITE" id="PS50983">
    <property type="entry name" value="FE_B12_PBP"/>
    <property type="match status" value="1"/>
</dbReference>
<evidence type="ECO:0000256" key="1">
    <source>
        <dbReference type="SAM" id="SignalP"/>
    </source>
</evidence>
<dbReference type="Gene3D" id="3.40.50.1980">
    <property type="entry name" value="Nitrogenase molybdenum iron protein domain"/>
    <property type="match status" value="2"/>
</dbReference>
<feature type="signal peptide" evidence="1">
    <location>
        <begin position="1"/>
        <end position="26"/>
    </location>
</feature>
<dbReference type="Proteomes" id="UP000249130">
    <property type="component" value="Unassembled WGS sequence"/>
</dbReference>
<comment type="caution">
    <text evidence="3">The sequence shown here is derived from an EMBL/GenBank/DDBJ whole genome shotgun (WGS) entry which is preliminary data.</text>
</comment>
<feature type="domain" description="Fe/B12 periplasmic-binding" evidence="2">
    <location>
        <begin position="31"/>
        <end position="281"/>
    </location>
</feature>
<dbReference type="AlphaFoldDB" id="A0A327KLU8"/>
<sequence length="282" mass="29540">MRVSPLGAALLLLATALLLLAVPARAEPPKKIASLNLCTDQLLLTLADPEQIVGLSPYSRDPAMSWAAAEAARYPALSGGAEDVMVLKPDLVVAGRFERRATRELLARRGLPLADFDIVRTIDEAKQQLARMGALVGHPERSAVRIAAIDAALARARAAASKSGLRVLAVSRRGWVPGVESLTSSLLAAAGLVNAASELGIATGGFASLEEIVAARPDLVLVATAQETAEDQGQAFLLHPALQRLYPPEKRIVVPEPLTICGGPMLADALDRLADALGRVAP</sequence>